<name>A0A1V9ZZG6_9STRA</name>
<gene>
    <name evidence="2" type="ORF">THRCLA_04341</name>
</gene>
<dbReference type="EMBL" id="JNBS01000925">
    <property type="protein sequence ID" value="OQS03359.1"/>
    <property type="molecule type" value="Genomic_DNA"/>
</dbReference>
<sequence length="156" mass="17525">MNLNVVETTPKRRRLAPEAYASLVNYQNEARIHLNSPKMEPQTFSEDGSEGSDIESLSREKEFGQTLTSEDTLDESETGTVAERLSEFSGENIIAHMTGNIDRVHDKSQEMVSQTAKQTIPFIVTQEFRESLASEITPKVLTTNKHDQDTTGNDMF</sequence>
<proteinExistence type="predicted"/>
<evidence type="ECO:0000256" key="1">
    <source>
        <dbReference type="SAM" id="MobiDB-lite"/>
    </source>
</evidence>
<comment type="caution">
    <text evidence="2">The sequence shown here is derived from an EMBL/GenBank/DDBJ whole genome shotgun (WGS) entry which is preliminary data.</text>
</comment>
<dbReference type="AlphaFoldDB" id="A0A1V9ZZG6"/>
<evidence type="ECO:0000313" key="2">
    <source>
        <dbReference type="EMBL" id="OQS03359.1"/>
    </source>
</evidence>
<dbReference type="Proteomes" id="UP000243217">
    <property type="component" value="Unassembled WGS sequence"/>
</dbReference>
<keyword evidence="3" id="KW-1185">Reference proteome</keyword>
<feature type="region of interest" description="Disordered" evidence="1">
    <location>
        <begin position="35"/>
        <end position="79"/>
    </location>
</feature>
<reference evidence="2 3" key="1">
    <citation type="journal article" date="2014" name="Genome Biol. Evol.">
        <title>The secreted proteins of Achlya hypogyna and Thraustotheca clavata identify the ancestral oomycete secretome and reveal gene acquisitions by horizontal gene transfer.</title>
        <authorList>
            <person name="Misner I."/>
            <person name="Blouin N."/>
            <person name="Leonard G."/>
            <person name="Richards T.A."/>
            <person name="Lane C.E."/>
        </authorList>
    </citation>
    <scope>NUCLEOTIDE SEQUENCE [LARGE SCALE GENOMIC DNA]</scope>
    <source>
        <strain evidence="2 3">ATCC 34112</strain>
    </source>
</reference>
<accession>A0A1V9ZZG6</accession>
<organism evidence="2 3">
    <name type="scientific">Thraustotheca clavata</name>
    <dbReference type="NCBI Taxonomy" id="74557"/>
    <lineage>
        <taxon>Eukaryota</taxon>
        <taxon>Sar</taxon>
        <taxon>Stramenopiles</taxon>
        <taxon>Oomycota</taxon>
        <taxon>Saprolegniomycetes</taxon>
        <taxon>Saprolegniales</taxon>
        <taxon>Achlyaceae</taxon>
        <taxon>Thraustotheca</taxon>
    </lineage>
</organism>
<protein>
    <submittedName>
        <fullName evidence="2">Uncharacterized protein</fullName>
    </submittedName>
</protein>
<evidence type="ECO:0000313" key="3">
    <source>
        <dbReference type="Proteomes" id="UP000243217"/>
    </source>
</evidence>